<dbReference type="NCBIfam" id="TIGR02607">
    <property type="entry name" value="antidote_HigA"/>
    <property type="match status" value="1"/>
</dbReference>
<dbReference type="EMBL" id="WNKY01000005">
    <property type="protein sequence ID" value="MTV37469.1"/>
    <property type="molecule type" value="Genomic_DNA"/>
</dbReference>
<protein>
    <submittedName>
        <fullName evidence="3">HigA family addiction module antidote protein</fullName>
    </submittedName>
</protein>
<comment type="caution">
    <text evidence="3">The sequence shown here is derived from an EMBL/GenBank/DDBJ whole genome shotgun (WGS) entry which is preliminary data.</text>
</comment>
<dbReference type="Gene3D" id="1.10.260.40">
    <property type="entry name" value="lambda repressor-like DNA-binding domains"/>
    <property type="match status" value="1"/>
</dbReference>
<organism evidence="3 4">
    <name type="scientific">Duganella radicis</name>
    <dbReference type="NCBI Taxonomy" id="551988"/>
    <lineage>
        <taxon>Bacteria</taxon>
        <taxon>Pseudomonadati</taxon>
        <taxon>Pseudomonadota</taxon>
        <taxon>Betaproteobacteria</taxon>
        <taxon>Burkholderiales</taxon>
        <taxon>Oxalobacteraceae</taxon>
        <taxon>Telluria group</taxon>
        <taxon>Duganella</taxon>
    </lineage>
</organism>
<proteinExistence type="predicted"/>
<sequence>MKHDRYLVGGTMITMHPGEYLSLSYVGPYKLSAAELAERLGLSEQIIDGLLAEEVELTAEMAVRFELALGRSAESWLALQTAHSLKQARKKVDPATVRPFVFPARENAA</sequence>
<dbReference type="GO" id="GO:0003677">
    <property type="term" value="F:DNA binding"/>
    <property type="evidence" value="ECO:0007669"/>
    <property type="project" value="UniProtKB-KW"/>
</dbReference>
<dbReference type="PROSITE" id="PS50943">
    <property type="entry name" value="HTH_CROC1"/>
    <property type="match status" value="1"/>
</dbReference>
<accession>A0A6L6PFI8</accession>
<evidence type="ECO:0000313" key="4">
    <source>
        <dbReference type="Proteomes" id="UP000475582"/>
    </source>
</evidence>
<reference evidence="3 4" key="1">
    <citation type="submission" date="2019-11" db="EMBL/GenBank/DDBJ databases">
        <title>Type strains purchased from KCTC, JCM and DSMZ.</title>
        <authorList>
            <person name="Lu H."/>
        </authorList>
    </citation>
    <scope>NUCLEOTIDE SEQUENCE [LARGE SCALE GENOMIC DNA]</scope>
    <source>
        <strain evidence="3 4">KCTC 22382</strain>
    </source>
</reference>
<dbReference type="Proteomes" id="UP000475582">
    <property type="component" value="Unassembled WGS sequence"/>
</dbReference>
<dbReference type="SUPFAM" id="SSF47413">
    <property type="entry name" value="lambda repressor-like DNA-binding domains"/>
    <property type="match status" value="1"/>
</dbReference>
<evidence type="ECO:0000259" key="2">
    <source>
        <dbReference type="PROSITE" id="PS50943"/>
    </source>
</evidence>
<dbReference type="InterPro" id="IPR013430">
    <property type="entry name" value="Toxin_antidote_HigA"/>
</dbReference>
<evidence type="ECO:0000256" key="1">
    <source>
        <dbReference type="ARBA" id="ARBA00023125"/>
    </source>
</evidence>
<gene>
    <name evidence="3" type="ORF">GM676_07715</name>
</gene>
<dbReference type="OrthoDB" id="5297543at2"/>
<dbReference type="AlphaFoldDB" id="A0A6L6PFI8"/>
<dbReference type="InterPro" id="IPR010982">
    <property type="entry name" value="Lambda_DNA-bd_dom_sf"/>
</dbReference>
<dbReference type="PANTHER" id="PTHR36924">
    <property type="entry name" value="ANTITOXIN HIGA-1"/>
    <property type="match status" value="1"/>
</dbReference>
<name>A0A6L6PFI8_9BURK</name>
<feature type="domain" description="HTH cro/C1-type" evidence="2">
    <location>
        <begin position="30"/>
        <end position="76"/>
    </location>
</feature>
<keyword evidence="1" id="KW-0238">DNA-binding</keyword>
<evidence type="ECO:0000313" key="3">
    <source>
        <dbReference type="EMBL" id="MTV37469.1"/>
    </source>
</evidence>
<keyword evidence="4" id="KW-1185">Reference proteome</keyword>
<dbReference type="PANTHER" id="PTHR36924:SF1">
    <property type="entry name" value="ANTITOXIN HIGA-1"/>
    <property type="match status" value="1"/>
</dbReference>
<dbReference type="InterPro" id="IPR001387">
    <property type="entry name" value="Cro/C1-type_HTH"/>
</dbReference>